<organism evidence="1 2">
    <name type="scientific">Pseudobutyrivibrio xylanivorans</name>
    <dbReference type="NCBI Taxonomy" id="185007"/>
    <lineage>
        <taxon>Bacteria</taxon>
        <taxon>Bacillati</taxon>
        <taxon>Bacillota</taxon>
        <taxon>Clostridia</taxon>
        <taxon>Lachnospirales</taxon>
        <taxon>Lachnospiraceae</taxon>
        <taxon>Pseudobutyrivibrio</taxon>
    </lineage>
</organism>
<name>A0A6M0LJD9_PSEXY</name>
<reference evidence="1 2" key="2">
    <citation type="submission" date="2020-03" db="EMBL/GenBank/DDBJ databases">
        <title>Investigating the evolutionary divergence of the Butyrivibrio group.</title>
        <authorList>
            <person name="Skvortsov T."/>
            <person name="Santos F.G."/>
            <person name="Ting K.S."/>
            <person name="Creevey C.J."/>
        </authorList>
    </citation>
    <scope>NUCLEOTIDE SEQUENCE [LARGE SCALE GENOMIC DNA]</scope>
    <source>
        <strain evidence="1 2">MZ8</strain>
    </source>
</reference>
<evidence type="ECO:0008006" key="3">
    <source>
        <dbReference type="Google" id="ProtNLM"/>
    </source>
</evidence>
<sequence>MKKFLAKVSAYLAFCIILMVAIPAIIDPYNVFHPLSARNNGIEPNKNYVKMTYILKNPDKYDAFLFGSSRVGAIHTEKIENLNCYNMTYSMGAPAEALANIQTMVDNGICPKVIYLGVDNLSYTVDPESHNNDASTASYEYLKSDIQNFVNHYCNIFTTIKSLSVIMSGEKTPGVAEIYEYGWWADYDYESSYDWSNEGITKGPVNRIDETLDEIRQIKEICDANDIEFIVFTNPMTYMTYEDSIDNGYEDFLEGLTEITDYIDFSEFNGTKDDHSGFVDNSHYSAQVGDMMIEVLNNYR</sequence>
<dbReference type="RefSeq" id="WP_090488678.1">
    <property type="nucleotide sequence ID" value="NZ_VTVE01000003.1"/>
</dbReference>
<comment type="caution">
    <text evidence="1">The sequence shown here is derived from an EMBL/GenBank/DDBJ whole genome shotgun (WGS) entry which is preliminary data.</text>
</comment>
<gene>
    <name evidence="1" type="ORF">F0Q01_10315</name>
</gene>
<evidence type="ECO:0000313" key="2">
    <source>
        <dbReference type="Proteomes" id="UP000473091"/>
    </source>
</evidence>
<dbReference type="Proteomes" id="UP000473091">
    <property type="component" value="Unassembled WGS sequence"/>
</dbReference>
<proteinExistence type="predicted"/>
<reference evidence="1 2" key="1">
    <citation type="submission" date="2019-09" db="EMBL/GenBank/DDBJ databases">
        <authorList>
            <person name="Pidcock S.E."/>
            <person name="Huws S.A."/>
        </authorList>
    </citation>
    <scope>NUCLEOTIDE SEQUENCE [LARGE SCALE GENOMIC DNA]</scope>
    <source>
        <strain evidence="1 2">MZ8</strain>
    </source>
</reference>
<protein>
    <recommendedName>
        <fullName evidence="3">SGNH/GDSL hydrolase family protein</fullName>
    </recommendedName>
</protein>
<dbReference type="AlphaFoldDB" id="A0A6M0LJD9"/>
<dbReference type="EMBL" id="VTVE01000003">
    <property type="protein sequence ID" value="NEX02270.1"/>
    <property type="molecule type" value="Genomic_DNA"/>
</dbReference>
<evidence type="ECO:0000313" key="1">
    <source>
        <dbReference type="EMBL" id="NEX02270.1"/>
    </source>
</evidence>
<accession>A0A6M0LJD9</accession>